<sequence length="254" mass="28978">MSRREEGQSAVYYGSVAHRRLKPKRHFLRYSLFQLLIDLDELETLDGRLRLLSVGRFNLFSIHEKDFGPDGLGTLKERLLDLADREGIALGPDATIRSMTMPRLLGYAFNPLTVHFCYAADKRLAAILYEVHNTFGERHIYALPVDASAALPITQTCAKAFHVSPFLPMDLAYDFIVHPPKDDFSIAIRDRDRDGLVLTATMAMKRRPLTDRELLRQFIAFPLMTLKVIAGIHYEALRLWLKGLKIFRHPGTAN</sequence>
<protein>
    <submittedName>
        <fullName evidence="1">DUF1365 family protein</fullName>
    </submittedName>
</protein>
<comment type="caution">
    <text evidence="1">The sequence shown here is derived from an EMBL/GenBank/DDBJ whole genome shotgun (WGS) entry which is preliminary data.</text>
</comment>
<organism evidence="1 2">
    <name type="scientific">Rhizobium alvei</name>
    <dbReference type="NCBI Taxonomy" id="1132659"/>
    <lineage>
        <taxon>Bacteria</taxon>
        <taxon>Pseudomonadati</taxon>
        <taxon>Pseudomonadota</taxon>
        <taxon>Alphaproteobacteria</taxon>
        <taxon>Hyphomicrobiales</taxon>
        <taxon>Rhizobiaceae</taxon>
        <taxon>Rhizobium/Agrobacterium group</taxon>
        <taxon>Rhizobium</taxon>
    </lineage>
</organism>
<dbReference type="InterPro" id="IPR010775">
    <property type="entry name" value="DUF1365"/>
</dbReference>
<keyword evidence="2" id="KW-1185">Reference proteome</keyword>
<evidence type="ECO:0000313" key="1">
    <source>
        <dbReference type="EMBL" id="MDO6964348.1"/>
    </source>
</evidence>
<dbReference type="Proteomes" id="UP001174932">
    <property type="component" value="Unassembled WGS sequence"/>
</dbReference>
<name>A0ABT8YKT8_9HYPH</name>
<reference evidence="1" key="2">
    <citation type="submission" date="2023-07" db="EMBL/GenBank/DDBJ databases">
        <authorList>
            <person name="Shen H."/>
        </authorList>
    </citation>
    <scope>NUCLEOTIDE SEQUENCE</scope>
    <source>
        <strain evidence="1">TNR-22</strain>
    </source>
</reference>
<proteinExistence type="predicted"/>
<dbReference type="Pfam" id="PF07103">
    <property type="entry name" value="DUF1365"/>
    <property type="match status" value="1"/>
</dbReference>
<dbReference type="EMBL" id="JAUOZU010000007">
    <property type="protein sequence ID" value="MDO6964348.1"/>
    <property type="molecule type" value="Genomic_DNA"/>
</dbReference>
<dbReference type="PANTHER" id="PTHR33973">
    <property type="entry name" value="OS07G0153300 PROTEIN"/>
    <property type="match status" value="1"/>
</dbReference>
<gene>
    <name evidence="1" type="ORF">Q4481_10290</name>
</gene>
<dbReference type="PANTHER" id="PTHR33973:SF4">
    <property type="entry name" value="OS07G0153300 PROTEIN"/>
    <property type="match status" value="1"/>
</dbReference>
<reference evidence="1" key="1">
    <citation type="journal article" date="2015" name="Int. J. Syst. Evol. Microbiol.">
        <title>Rhizobium alvei sp. nov., isolated from a freshwater river.</title>
        <authorList>
            <person name="Sheu S.Y."/>
            <person name="Huang H.W."/>
            <person name="Young C.C."/>
            <person name="Chen W.M."/>
        </authorList>
    </citation>
    <scope>NUCLEOTIDE SEQUENCE</scope>
    <source>
        <strain evidence="1">TNR-22</strain>
    </source>
</reference>
<evidence type="ECO:0000313" key="2">
    <source>
        <dbReference type="Proteomes" id="UP001174932"/>
    </source>
</evidence>
<accession>A0ABT8YKT8</accession>
<dbReference type="RefSeq" id="WP_304376267.1">
    <property type="nucleotide sequence ID" value="NZ_JAUOZU010000007.1"/>
</dbReference>